<comment type="subcellular location">
    <subcellularLocation>
        <location evidence="1">Cell membrane</location>
        <topology evidence="1">Multi-pass membrane protein</topology>
    </subcellularLocation>
</comment>
<feature type="transmembrane region" description="Helical" evidence="6">
    <location>
        <begin position="76"/>
        <end position="95"/>
    </location>
</feature>
<dbReference type="PANTHER" id="PTHR11360">
    <property type="entry name" value="MONOCARBOXYLATE TRANSPORTER"/>
    <property type="match status" value="1"/>
</dbReference>
<keyword evidence="2" id="KW-0813">Transport</keyword>
<keyword evidence="5 6" id="KW-0472">Membrane</keyword>
<dbReference type="Proteomes" id="UP000076268">
    <property type="component" value="Unassembled WGS sequence"/>
</dbReference>
<dbReference type="OrthoDB" id="9793415at2"/>
<feature type="transmembrane region" description="Helical" evidence="6">
    <location>
        <begin position="46"/>
        <end position="64"/>
    </location>
</feature>
<comment type="caution">
    <text evidence="8">The sequence shown here is derived from an EMBL/GenBank/DDBJ whole genome shotgun (WGS) entry which is preliminary data.</text>
</comment>
<dbReference type="SUPFAM" id="SSF103473">
    <property type="entry name" value="MFS general substrate transporter"/>
    <property type="match status" value="1"/>
</dbReference>
<evidence type="ECO:0000256" key="4">
    <source>
        <dbReference type="ARBA" id="ARBA00022989"/>
    </source>
</evidence>
<evidence type="ECO:0000313" key="9">
    <source>
        <dbReference type="Proteomes" id="UP000076268"/>
    </source>
</evidence>
<gene>
    <name evidence="8" type="ORF">AXX12_12230</name>
</gene>
<reference evidence="8 9" key="1">
    <citation type="submission" date="2016-02" db="EMBL/GenBank/DDBJ databases">
        <title>Anaerosporomusa subterraneum gen. nov., sp. nov., a spore-forming obligate anaerobe isolated from saprolite.</title>
        <authorList>
            <person name="Choi J.K."/>
            <person name="Shah M."/>
            <person name="Yee N."/>
        </authorList>
    </citation>
    <scope>NUCLEOTIDE SEQUENCE [LARGE SCALE GENOMIC DNA]</scope>
    <source>
        <strain evidence="8 9">RU4</strain>
    </source>
</reference>
<feature type="transmembrane region" description="Helical" evidence="6">
    <location>
        <begin position="377"/>
        <end position="398"/>
    </location>
</feature>
<dbReference type="AlphaFoldDB" id="A0A154BNG5"/>
<feature type="transmembrane region" description="Helical" evidence="6">
    <location>
        <begin position="101"/>
        <end position="121"/>
    </location>
</feature>
<dbReference type="InterPro" id="IPR036259">
    <property type="entry name" value="MFS_trans_sf"/>
</dbReference>
<feature type="transmembrane region" description="Helical" evidence="6">
    <location>
        <begin position="283"/>
        <end position="303"/>
    </location>
</feature>
<dbReference type="GO" id="GO:0005886">
    <property type="term" value="C:plasma membrane"/>
    <property type="evidence" value="ECO:0007669"/>
    <property type="project" value="UniProtKB-SubCell"/>
</dbReference>
<feature type="domain" description="Major facilitator superfamily (MFS) profile" evidence="7">
    <location>
        <begin position="11"/>
        <end position="401"/>
    </location>
</feature>
<dbReference type="STRING" id="1794912.AXX12_12230"/>
<accession>A0A154BNG5</accession>
<evidence type="ECO:0000313" key="8">
    <source>
        <dbReference type="EMBL" id="KYZ75479.1"/>
    </source>
</evidence>
<evidence type="ECO:0000256" key="6">
    <source>
        <dbReference type="SAM" id="Phobius"/>
    </source>
</evidence>
<name>A0A154BNG5_ANASB</name>
<keyword evidence="3 6" id="KW-0812">Transmembrane</keyword>
<sequence length="414" mass="44121">MNEKKYNRWIILLAATIGSFCLGGSYAWSVFQKPLMAMYHWTPSQVSMAFTLCYVMMGVTMIVAGRLQDQHGPRRLLLVGGFMWGGGIALAGFATTLTQLYLAYGVISGLGNGIVHSCVVANTVKWFPDKKGVATGLVVAGAGVGAMVSAPIISSIVYGYGVAQALHALGLTYVLVIATASMFVMLPPDNYQSDLKASANRMSASHGGTDKTWKEMVQDPLFYVLWTMYALGASSGLMIIGHAVSIGQELSNLSVAMGALSVSIISLANTCGRVSWGYLSDKIGCYQALMGVYLLSTVSMSLLVYSQSVYSFILAISIVGLCYGGVVTIFPTVTADLFGSKHLGLNFGILFTAFAAAALVGPRLAAQCKEITGTYSLAFTIGIVFGFCGIATTLLMIWRNKLRYQQQLTAQAES</sequence>
<evidence type="ECO:0000256" key="2">
    <source>
        <dbReference type="ARBA" id="ARBA00022448"/>
    </source>
</evidence>
<organism evidence="8 9">
    <name type="scientific">Anaerosporomusa subterranea</name>
    <dbReference type="NCBI Taxonomy" id="1794912"/>
    <lineage>
        <taxon>Bacteria</taxon>
        <taxon>Bacillati</taxon>
        <taxon>Bacillota</taxon>
        <taxon>Negativicutes</taxon>
        <taxon>Acetonemataceae</taxon>
        <taxon>Anaerosporomusa</taxon>
    </lineage>
</organism>
<feature type="transmembrane region" description="Helical" evidence="6">
    <location>
        <begin position="343"/>
        <end position="365"/>
    </location>
</feature>
<keyword evidence="4 6" id="KW-1133">Transmembrane helix</keyword>
<feature type="transmembrane region" description="Helical" evidence="6">
    <location>
        <begin position="166"/>
        <end position="186"/>
    </location>
</feature>
<dbReference type="CDD" id="cd17353">
    <property type="entry name" value="MFS_OFA_like"/>
    <property type="match status" value="1"/>
</dbReference>
<protein>
    <recommendedName>
        <fullName evidence="7">Major facilitator superfamily (MFS) profile domain-containing protein</fullName>
    </recommendedName>
</protein>
<dbReference type="GO" id="GO:0022857">
    <property type="term" value="F:transmembrane transporter activity"/>
    <property type="evidence" value="ECO:0007669"/>
    <property type="project" value="InterPro"/>
</dbReference>
<evidence type="ECO:0000256" key="5">
    <source>
        <dbReference type="ARBA" id="ARBA00023136"/>
    </source>
</evidence>
<dbReference type="InterPro" id="IPR020846">
    <property type="entry name" value="MFS_dom"/>
</dbReference>
<proteinExistence type="predicted"/>
<keyword evidence="9" id="KW-1185">Reference proteome</keyword>
<feature type="transmembrane region" description="Helical" evidence="6">
    <location>
        <begin position="133"/>
        <end position="160"/>
    </location>
</feature>
<dbReference type="EMBL" id="LSGP01000023">
    <property type="protein sequence ID" value="KYZ75479.1"/>
    <property type="molecule type" value="Genomic_DNA"/>
</dbReference>
<feature type="transmembrane region" description="Helical" evidence="6">
    <location>
        <begin position="221"/>
        <end position="244"/>
    </location>
</feature>
<dbReference type="PANTHER" id="PTHR11360:SF304">
    <property type="entry name" value="MFS DOMAIN-CONTAINING PROTEIN"/>
    <property type="match status" value="1"/>
</dbReference>
<dbReference type="PROSITE" id="PS50850">
    <property type="entry name" value="MFS"/>
    <property type="match status" value="1"/>
</dbReference>
<dbReference type="InterPro" id="IPR050327">
    <property type="entry name" value="Proton-linked_MCT"/>
</dbReference>
<dbReference type="Pfam" id="PF07690">
    <property type="entry name" value="MFS_1"/>
    <property type="match status" value="1"/>
</dbReference>
<feature type="transmembrane region" description="Helical" evidence="6">
    <location>
        <begin position="250"/>
        <end position="271"/>
    </location>
</feature>
<dbReference type="RefSeq" id="WP_066244087.1">
    <property type="nucleotide sequence ID" value="NZ_LSGP01000023.1"/>
</dbReference>
<evidence type="ECO:0000259" key="7">
    <source>
        <dbReference type="PROSITE" id="PS50850"/>
    </source>
</evidence>
<evidence type="ECO:0000256" key="1">
    <source>
        <dbReference type="ARBA" id="ARBA00004651"/>
    </source>
</evidence>
<dbReference type="Gene3D" id="1.20.1250.20">
    <property type="entry name" value="MFS general substrate transporter like domains"/>
    <property type="match status" value="2"/>
</dbReference>
<dbReference type="InterPro" id="IPR011701">
    <property type="entry name" value="MFS"/>
</dbReference>
<feature type="transmembrane region" description="Helical" evidence="6">
    <location>
        <begin position="309"/>
        <end position="331"/>
    </location>
</feature>
<evidence type="ECO:0000256" key="3">
    <source>
        <dbReference type="ARBA" id="ARBA00022692"/>
    </source>
</evidence>